<proteinExistence type="predicted"/>
<reference evidence="1" key="1">
    <citation type="journal article" date="2014" name="Front. Microbiol.">
        <title>High frequency of phylogenetically diverse reductive dehalogenase-homologous genes in deep subseafloor sedimentary metagenomes.</title>
        <authorList>
            <person name="Kawai M."/>
            <person name="Futagami T."/>
            <person name="Toyoda A."/>
            <person name="Takaki Y."/>
            <person name="Nishi S."/>
            <person name="Hori S."/>
            <person name="Arai W."/>
            <person name="Tsubouchi T."/>
            <person name="Morono Y."/>
            <person name="Uchiyama I."/>
            <person name="Ito T."/>
            <person name="Fujiyama A."/>
            <person name="Inagaki F."/>
            <person name="Takami H."/>
        </authorList>
    </citation>
    <scope>NUCLEOTIDE SEQUENCE</scope>
    <source>
        <strain evidence="1">Expedition CK06-06</strain>
    </source>
</reference>
<comment type="caution">
    <text evidence="1">The sequence shown here is derived from an EMBL/GenBank/DDBJ whole genome shotgun (WGS) entry which is preliminary data.</text>
</comment>
<name>X1DL60_9ZZZZ</name>
<gene>
    <name evidence="1" type="ORF">S03H2_07099</name>
</gene>
<feature type="non-terminal residue" evidence="1">
    <location>
        <position position="1"/>
    </location>
</feature>
<organism evidence="1">
    <name type="scientific">marine sediment metagenome</name>
    <dbReference type="NCBI Taxonomy" id="412755"/>
    <lineage>
        <taxon>unclassified sequences</taxon>
        <taxon>metagenomes</taxon>
        <taxon>ecological metagenomes</taxon>
    </lineage>
</organism>
<protein>
    <submittedName>
        <fullName evidence="1">Uncharacterized protein</fullName>
    </submittedName>
</protein>
<dbReference type="AlphaFoldDB" id="X1DL60"/>
<dbReference type="EMBL" id="BARU01003220">
    <property type="protein sequence ID" value="GAH21636.1"/>
    <property type="molecule type" value="Genomic_DNA"/>
</dbReference>
<evidence type="ECO:0000313" key="1">
    <source>
        <dbReference type="EMBL" id="GAH21636.1"/>
    </source>
</evidence>
<sequence length="203" mass="22750">PDYHPEVSSFDGFSLARQYGLTWAQLHARPAKYWYDTGSYMYIMVNSVAMENRWNEIDRSIALFDTSIIPPGSTILSATLWLRTECPYCQIPGCAANIYSSNPLFNTKISQEDHLSLGSIPFSTNLELTGVFDERWDSFPFNAAGLAAIVPGGITKLGIREANYDAPNIEPPWLGSLQTYMRMTQSDTGPYLHPPTLTVTWKP</sequence>
<accession>X1DL60</accession>